<gene>
    <name evidence="2" type="ORF">GCM10007170_15160</name>
</gene>
<keyword evidence="1" id="KW-0472">Membrane</keyword>
<name>A0ABQ2AMG0_9MICC</name>
<keyword evidence="3" id="KW-1185">Reference proteome</keyword>
<feature type="transmembrane region" description="Helical" evidence="1">
    <location>
        <begin position="12"/>
        <end position="32"/>
    </location>
</feature>
<keyword evidence="1" id="KW-0812">Transmembrane</keyword>
<organism evidence="2 3">
    <name type="scientific">Arthrobacter liuii</name>
    <dbReference type="NCBI Taxonomy" id="1476996"/>
    <lineage>
        <taxon>Bacteria</taxon>
        <taxon>Bacillati</taxon>
        <taxon>Actinomycetota</taxon>
        <taxon>Actinomycetes</taxon>
        <taxon>Micrococcales</taxon>
        <taxon>Micrococcaceae</taxon>
        <taxon>Arthrobacter</taxon>
    </lineage>
</organism>
<evidence type="ECO:0000313" key="2">
    <source>
        <dbReference type="EMBL" id="GGH93694.1"/>
    </source>
</evidence>
<proteinExistence type="predicted"/>
<evidence type="ECO:0000256" key="1">
    <source>
        <dbReference type="SAM" id="Phobius"/>
    </source>
</evidence>
<keyword evidence="1" id="KW-1133">Transmembrane helix</keyword>
<comment type="caution">
    <text evidence="2">The sequence shown here is derived from an EMBL/GenBank/DDBJ whole genome shotgun (WGS) entry which is preliminary data.</text>
</comment>
<accession>A0ABQ2AMG0</accession>
<sequence>MSSKLAPTPKVAAAAIGGIIASALLANITLITPDLFDGLGKFSSLVYGLTITLVMFAAGWLKSEGSTAAQDETATAAEAPVTAPAAPVEVHAPATVFPAAKVEAAAVEPVAVTPVFEAPAAPVA</sequence>
<feature type="transmembrane region" description="Helical" evidence="1">
    <location>
        <begin position="44"/>
        <end position="61"/>
    </location>
</feature>
<reference evidence="3" key="1">
    <citation type="journal article" date="2019" name="Int. J. Syst. Evol. Microbiol.">
        <title>The Global Catalogue of Microorganisms (GCM) 10K type strain sequencing project: providing services to taxonomists for standard genome sequencing and annotation.</title>
        <authorList>
            <consortium name="The Broad Institute Genomics Platform"/>
            <consortium name="The Broad Institute Genome Sequencing Center for Infectious Disease"/>
            <person name="Wu L."/>
            <person name="Ma J."/>
        </authorList>
    </citation>
    <scope>NUCLEOTIDE SEQUENCE [LARGE SCALE GENOMIC DNA]</scope>
    <source>
        <strain evidence="3">CGMCC 1.12778</strain>
    </source>
</reference>
<evidence type="ECO:0000313" key="3">
    <source>
        <dbReference type="Proteomes" id="UP000643279"/>
    </source>
</evidence>
<dbReference type="RefSeq" id="WP_188571019.1">
    <property type="nucleotide sequence ID" value="NZ_BMFW01000005.1"/>
</dbReference>
<dbReference type="Proteomes" id="UP000643279">
    <property type="component" value="Unassembled WGS sequence"/>
</dbReference>
<dbReference type="EMBL" id="BMFW01000005">
    <property type="protein sequence ID" value="GGH93694.1"/>
    <property type="molecule type" value="Genomic_DNA"/>
</dbReference>
<protein>
    <submittedName>
        <fullName evidence="2">Uncharacterized protein</fullName>
    </submittedName>
</protein>